<reference evidence="2" key="1">
    <citation type="journal article" date="2014" name="Genome Announc.">
        <title>Draft Genome Sequences of Three Alkaliphilic Bacillus Strains, Bacillus wakoensis JCM 9140T, Bacillus akibai JCM 9157T, and Bacillus hemicellulosilyticus JCM 9152T.</title>
        <authorList>
            <person name="Yuki M."/>
            <person name="Oshima K."/>
            <person name="Suda W."/>
            <person name="Oshida Y."/>
            <person name="Kitamura K."/>
            <person name="Iida T."/>
            <person name="Hattori M."/>
            <person name="Ohkuma M."/>
        </authorList>
    </citation>
    <scope>NUCLEOTIDE SEQUENCE [LARGE SCALE GENOMIC DNA]</scope>
    <source>
        <strain evidence="2">JCM 9152</strain>
    </source>
</reference>
<organism evidence="2 3">
    <name type="scientific">Halalkalibacter hemicellulosilyticusJCM 9152</name>
    <dbReference type="NCBI Taxonomy" id="1236971"/>
    <lineage>
        <taxon>Bacteria</taxon>
        <taxon>Bacillati</taxon>
        <taxon>Bacillota</taxon>
        <taxon>Bacilli</taxon>
        <taxon>Bacillales</taxon>
        <taxon>Bacillaceae</taxon>
        <taxon>Halalkalibacter</taxon>
    </lineage>
</organism>
<evidence type="ECO:0000313" key="2">
    <source>
        <dbReference type="EMBL" id="GAE29857.1"/>
    </source>
</evidence>
<keyword evidence="1" id="KW-1133">Transmembrane helix</keyword>
<feature type="transmembrane region" description="Helical" evidence="1">
    <location>
        <begin position="15"/>
        <end position="35"/>
    </location>
</feature>
<dbReference type="Proteomes" id="UP000018895">
    <property type="component" value="Unassembled WGS sequence"/>
</dbReference>
<keyword evidence="1" id="KW-0812">Transmembrane</keyword>
<evidence type="ECO:0000313" key="3">
    <source>
        <dbReference type="Proteomes" id="UP000018895"/>
    </source>
</evidence>
<dbReference type="EMBL" id="BAUU01000007">
    <property type="protein sequence ID" value="GAE29857.1"/>
    <property type="molecule type" value="Genomic_DNA"/>
</dbReference>
<comment type="caution">
    <text evidence="2">The sequence shown here is derived from an EMBL/GenBank/DDBJ whole genome shotgun (WGS) entry which is preliminary data.</text>
</comment>
<proteinExistence type="predicted"/>
<evidence type="ECO:0008006" key="4">
    <source>
        <dbReference type="Google" id="ProtNLM"/>
    </source>
</evidence>
<keyword evidence="3" id="KW-1185">Reference proteome</keyword>
<name>W4QD23_9BACI</name>
<dbReference type="AlphaFoldDB" id="W4QD23"/>
<evidence type="ECO:0000256" key="1">
    <source>
        <dbReference type="SAM" id="Phobius"/>
    </source>
</evidence>
<dbReference type="STRING" id="1236971.JCM9152_1243"/>
<protein>
    <recommendedName>
        <fullName evidence="4">DUF4064 domain-containing protein</fullName>
    </recommendedName>
</protein>
<keyword evidence="1" id="KW-0472">Membrane</keyword>
<gene>
    <name evidence="2" type="ORF">JCM9152_1243</name>
</gene>
<sequence length="143" mass="16254">MGASVKVSRKLERSFIIIGAAWNLVIALVTMFQYYTWFQREGALKLEETDMNTMIAGSQMVNNVLQVILIYSLFLFVGAIVNFLIAVKLQDDEIQYKVLIWIGVWAAIMLTMTDIIAFALYSIAFVMYVAKNKAIRLAHTNPH</sequence>
<accession>W4QD23</accession>
<feature type="transmembrane region" description="Helical" evidence="1">
    <location>
        <begin position="99"/>
        <end position="130"/>
    </location>
</feature>
<feature type="transmembrane region" description="Helical" evidence="1">
    <location>
        <begin position="64"/>
        <end position="87"/>
    </location>
</feature>